<evidence type="ECO:0000313" key="3">
    <source>
        <dbReference type="EMBL" id="HIU23862.1"/>
    </source>
</evidence>
<dbReference type="AlphaFoldDB" id="A0A9D1HXH8"/>
<accession>A0A9D1HXH8</accession>
<evidence type="ECO:0000313" key="4">
    <source>
        <dbReference type="Proteomes" id="UP000824078"/>
    </source>
</evidence>
<dbReference type="PANTHER" id="PTHR34580">
    <property type="match status" value="1"/>
</dbReference>
<dbReference type="Pfam" id="PF13280">
    <property type="entry name" value="WYL"/>
    <property type="match status" value="1"/>
</dbReference>
<gene>
    <name evidence="3" type="ORF">IAD17_02950</name>
</gene>
<dbReference type="PANTHER" id="PTHR34580:SF1">
    <property type="entry name" value="PROTEIN PAFC"/>
    <property type="match status" value="1"/>
</dbReference>
<organism evidence="3 4">
    <name type="scientific">Candidatus Coprovicinus avistercoris</name>
    <dbReference type="NCBI Taxonomy" id="2840754"/>
    <lineage>
        <taxon>Bacteria</taxon>
        <taxon>Bacillati</taxon>
        <taxon>Actinomycetota</taxon>
        <taxon>Coriobacteriia</taxon>
        <taxon>Coriobacteriales</taxon>
        <taxon>Coriobacteriaceae</taxon>
        <taxon>Coriobacteriaceae incertae sedis</taxon>
        <taxon>Candidatus Coprovicinus</taxon>
    </lineage>
</organism>
<evidence type="ECO:0000259" key="2">
    <source>
        <dbReference type="Pfam" id="PF13280"/>
    </source>
</evidence>
<proteinExistence type="predicted"/>
<dbReference type="EMBL" id="DVMQ01000010">
    <property type="protein sequence ID" value="HIU23862.1"/>
    <property type="molecule type" value="Genomic_DNA"/>
</dbReference>
<protein>
    <submittedName>
        <fullName evidence="3">WYL domain-containing protein</fullName>
    </submittedName>
</protein>
<dbReference type="InterPro" id="IPR026881">
    <property type="entry name" value="WYL_dom"/>
</dbReference>
<dbReference type="PROSITE" id="PS52050">
    <property type="entry name" value="WYL"/>
    <property type="match status" value="1"/>
</dbReference>
<reference evidence="3" key="1">
    <citation type="submission" date="2020-10" db="EMBL/GenBank/DDBJ databases">
        <authorList>
            <person name="Gilroy R."/>
        </authorList>
    </citation>
    <scope>NUCLEOTIDE SEQUENCE</scope>
    <source>
        <strain evidence="3">ChiHjej12B11-29160</strain>
    </source>
</reference>
<dbReference type="InterPro" id="IPR051534">
    <property type="entry name" value="CBASS_pafABC_assoc_protein"/>
</dbReference>
<reference evidence="3" key="2">
    <citation type="journal article" date="2021" name="PeerJ">
        <title>Extensive microbial diversity within the chicken gut microbiome revealed by metagenomics and culture.</title>
        <authorList>
            <person name="Gilroy R."/>
            <person name="Ravi A."/>
            <person name="Getino M."/>
            <person name="Pursley I."/>
            <person name="Horton D.L."/>
            <person name="Alikhan N.F."/>
            <person name="Baker D."/>
            <person name="Gharbi K."/>
            <person name="Hall N."/>
            <person name="Watson M."/>
            <person name="Adriaenssens E.M."/>
            <person name="Foster-Nyarko E."/>
            <person name="Jarju S."/>
            <person name="Secka A."/>
            <person name="Antonio M."/>
            <person name="Oren A."/>
            <person name="Chaudhuri R.R."/>
            <person name="La Ragione R."/>
            <person name="Hildebrand F."/>
            <person name="Pallen M.J."/>
        </authorList>
    </citation>
    <scope>NUCLEOTIDE SEQUENCE</scope>
    <source>
        <strain evidence="3">ChiHjej12B11-29160</strain>
    </source>
</reference>
<name>A0A9D1HXH8_9ACTN</name>
<comment type="caution">
    <text evidence="3">The sequence shown here is derived from an EMBL/GenBank/DDBJ whole genome shotgun (WGS) entry which is preliminary data.</text>
</comment>
<sequence>MAKPSSSSQSRGRKGGVELSRQLIALLASFEHENDTITLSGVMERLNIDERQAQRLMDMLLDIAATENYYVSLYPSDDLTGISLAFDQGMHGRALRLTREETISLLAALEQIGIPKNDPTRSKIQTMLGSVDTANTTMEHLVSPSGTPDIAHAITTCMQAIIDKHILSMDYCGAGDTTATHRHVIPRQLQQDSGFWYLDCWDLDRADSRLFRLDRMTNVCDEGDMPERSLKQNSASQPSSTDQTPYSVTLTFENDEPLKLFNWHELERKELADGRIRIRTPYLGGDWLVRHIAACASQVTCDNKFIMERAKKYAQSLQLTASEYYDANSQ</sequence>
<evidence type="ECO:0000256" key="1">
    <source>
        <dbReference type="SAM" id="MobiDB-lite"/>
    </source>
</evidence>
<dbReference type="Proteomes" id="UP000824078">
    <property type="component" value="Unassembled WGS sequence"/>
</dbReference>
<feature type="domain" description="WYL" evidence="2">
    <location>
        <begin position="154"/>
        <end position="219"/>
    </location>
</feature>
<feature type="compositionally biased region" description="Polar residues" evidence="1">
    <location>
        <begin position="231"/>
        <end position="246"/>
    </location>
</feature>
<feature type="region of interest" description="Disordered" evidence="1">
    <location>
        <begin position="222"/>
        <end position="246"/>
    </location>
</feature>